<gene>
    <name evidence="2" type="ORF">CEXT_101431</name>
</gene>
<organism evidence="2 3">
    <name type="scientific">Caerostris extrusa</name>
    <name type="common">Bark spider</name>
    <name type="synonym">Caerostris bankana</name>
    <dbReference type="NCBI Taxonomy" id="172846"/>
    <lineage>
        <taxon>Eukaryota</taxon>
        <taxon>Metazoa</taxon>
        <taxon>Ecdysozoa</taxon>
        <taxon>Arthropoda</taxon>
        <taxon>Chelicerata</taxon>
        <taxon>Arachnida</taxon>
        <taxon>Araneae</taxon>
        <taxon>Araneomorphae</taxon>
        <taxon>Entelegynae</taxon>
        <taxon>Araneoidea</taxon>
        <taxon>Araneidae</taxon>
        <taxon>Caerostris</taxon>
    </lineage>
</organism>
<evidence type="ECO:0000256" key="1">
    <source>
        <dbReference type="SAM" id="SignalP"/>
    </source>
</evidence>
<proteinExistence type="predicted"/>
<evidence type="ECO:0008006" key="4">
    <source>
        <dbReference type="Google" id="ProtNLM"/>
    </source>
</evidence>
<dbReference type="EMBL" id="BPLR01019379">
    <property type="protein sequence ID" value="GIX67162.1"/>
    <property type="molecule type" value="Genomic_DNA"/>
</dbReference>
<keyword evidence="3" id="KW-1185">Reference proteome</keyword>
<keyword evidence="1" id="KW-0732">Signal</keyword>
<name>A0AAV4M3X5_CAEEX</name>
<sequence>MWYFVLIVFGFWNGAFSANQTCIENLGYACSNYRMIPNEFPGTEDELKEPCTELESIKRCLMERLNECDSNNYDDLVMARSDLPGLIATLTEICQEDTELHACKLKI</sequence>
<feature type="chain" id="PRO_5043808691" description="Secreted protein" evidence="1">
    <location>
        <begin position="18"/>
        <end position="107"/>
    </location>
</feature>
<dbReference type="AlphaFoldDB" id="A0AAV4M3X5"/>
<protein>
    <recommendedName>
        <fullName evidence="4">Secreted protein</fullName>
    </recommendedName>
</protein>
<feature type="signal peptide" evidence="1">
    <location>
        <begin position="1"/>
        <end position="17"/>
    </location>
</feature>
<evidence type="ECO:0000313" key="2">
    <source>
        <dbReference type="EMBL" id="GIX67162.1"/>
    </source>
</evidence>
<dbReference type="Proteomes" id="UP001054945">
    <property type="component" value="Unassembled WGS sequence"/>
</dbReference>
<evidence type="ECO:0000313" key="3">
    <source>
        <dbReference type="Proteomes" id="UP001054945"/>
    </source>
</evidence>
<reference evidence="2 3" key="1">
    <citation type="submission" date="2021-06" db="EMBL/GenBank/DDBJ databases">
        <title>Caerostris extrusa draft genome.</title>
        <authorList>
            <person name="Kono N."/>
            <person name="Arakawa K."/>
        </authorList>
    </citation>
    <scope>NUCLEOTIDE SEQUENCE [LARGE SCALE GENOMIC DNA]</scope>
</reference>
<accession>A0AAV4M3X5</accession>
<comment type="caution">
    <text evidence="2">The sequence shown here is derived from an EMBL/GenBank/DDBJ whole genome shotgun (WGS) entry which is preliminary data.</text>
</comment>